<reference evidence="2" key="1">
    <citation type="journal article" date="2020" name="Stud. Mycol.">
        <title>101 Dothideomycetes genomes: a test case for predicting lifestyles and emergence of pathogens.</title>
        <authorList>
            <person name="Haridas S."/>
            <person name="Albert R."/>
            <person name="Binder M."/>
            <person name="Bloem J."/>
            <person name="Labutti K."/>
            <person name="Salamov A."/>
            <person name="Andreopoulos B."/>
            <person name="Baker S."/>
            <person name="Barry K."/>
            <person name="Bills G."/>
            <person name="Bluhm B."/>
            <person name="Cannon C."/>
            <person name="Castanera R."/>
            <person name="Culley D."/>
            <person name="Daum C."/>
            <person name="Ezra D."/>
            <person name="Gonzalez J."/>
            <person name="Henrissat B."/>
            <person name="Kuo A."/>
            <person name="Liang C."/>
            <person name="Lipzen A."/>
            <person name="Lutzoni F."/>
            <person name="Magnuson J."/>
            <person name="Mondo S."/>
            <person name="Nolan M."/>
            <person name="Ohm R."/>
            <person name="Pangilinan J."/>
            <person name="Park H.-J."/>
            <person name="Ramirez L."/>
            <person name="Alfaro M."/>
            <person name="Sun H."/>
            <person name="Tritt A."/>
            <person name="Yoshinaga Y."/>
            <person name="Zwiers L.-H."/>
            <person name="Turgeon B."/>
            <person name="Goodwin S."/>
            <person name="Spatafora J."/>
            <person name="Crous P."/>
            <person name="Grigoriev I."/>
        </authorList>
    </citation>
    <scope>NUCLEOTIDE SEQUENCE</scope>
    <source>
        <strain evidence="2">CBS 161.51</strain>
    </source>
</reference>
<protein>
    <submittedName>
        <fullName evidence="2">Uncharacterized protein</fullName>
    </submittedName>
</protein>
<dbReference type="AlphaFoldDB" id="A0A6A5T769"/>
<gene>
    <name evidence="2" type="ORF">EJ02DRAFT_417517</name>
</gene>
<keyword evidence="3" id="KW-1185">Reference proteome</keyword>
<feature type="compositionally biased region" description="Basic and acidic residues" evidence="1">
    <location>
        <begin position="150"/>
        <end position="159"/>
    </location>
</feature>
<accession>A0A6A5T769</accession>
<evidence type="ECO:0000256" key="1">
    <source>
        <dbReference type="SAM" id="MobiDB-lite"/>
    </source>
</evidence>
<name>A0A6A5T769_9PLEO</name>
<organism evidence="2 3">
    <name type="scientific">Clathrospora elynae</name>
    <dbReference type="NCBI Taxonomy" id="706981"/>
    <lineage>
        <taxon>Eukaryota</taxon>
        <taxon>Fungi</taxon>
        <taxon>Dikarya</taxon>
        <taxon>Ascomycota</taxon>
        <taxon>Pezizomycotina</taxon>
        <taxon>Dothideomycetes</taxon>
        <taxon>Pleosporomycetidae</taxon>
        <taxon>Pleosporales</taxon>
        <taxon>Diademaceae</taxon>
        <taxon>Clathrospora</taxon>
    </lineage>
</organism>
<sequence length="159" mass="18719">MHALEEESYGPFARGDNLNPLLRHMQKVFRLFQRTLKQRLGHAFTQLFVRELNLYFHISAPLKMRNGGWMVRRVLLSHRLYSALKETFSFMLDREMTKFPTVRRSLLAPARRTFGRLEVTYDRPKTRFAYVVDEPARPKVVKRKAGPEGGRSKAERARV</sequence>
<feature type="region of interest" description="Disordered" evidence="1">
    <location>
        <begin position="140"/>
        <end position="159"/>
    </location>
</feature>
<evidence type="ECO:0000313" key="3">
    <source>
        <dbReference type="Proteomes" id="UP000800038"/>
    </source>
</evidence>
<evidence type="ECO:0000313" key="2">
    <source>
        <dbReference type="EMBL" id="KAF1948040.1"/>
    </source>
</evidence>
<proteinExistence type="predicted"/>
<dbReference type="Proteomes" id="UP000800038">
    <property type="component" value="Unassembled WGS sequence"/>
</dbReference>
<dbReference type="EMBL" id="ML975997">
    <property type="protein sequence ID" value="KAF1948040.1"/>
    <property type="molecule type" value="Genomic_DNA"/>
</dbReference>